<dbReference type="Gene3D" id="2.60.120.200">
    <property type="match status" value="1"/>
</dbReference>
<comment type="caution">
    <text evidence="1">The sequence shown here is derived from an EMBL/GenBank/DDBJ whole genome shotgun (WGS) entry which is preliminary data.</text>
</comment>
<protein>
    <submittedName>
        <fullName evidence="1">Uncharacterized protein</fullName>
    </submittedName>
</protein>
<reference evidence="1" key="1">
    <citation type="journal article" date="2020" name="Ecol. Evol.">
        <title>Genome structure and content of the rice root-knot nematode (Meloidogyne graminicola).</title>
        <authorList>
            <person name="Phan N.T."/>
            <person name="Danchin E.G.J."/>
            <person name="Klopp C."/>
            <person name="Perfus-Barbeoch L."/>
            <person name="Kozlowski D.K."/>
            <person name="Koutsovoulos G.D."/>
            <person name="Lopez-Roques C."/>
            <person name="Bouchez O."/>
            <person name="Zahm M."/>
            <person name="Besnard G."/>
            <person name="Bellafiore S."/>
        </authorList>
    </citation>
    <scope>NUCLEOTIDE SEQUENCE</scope>
    <source>
        <strain evidence="1">VN-18</strain>
    </source>
</reference>
<evidence type="ECO:0000313" key="1">
    <source>
        <dbReference type="EMBL" id="KAF7632852.1"/>
    </source>
</evidence>
<dbReference type="Proteomes" id="UP000605970">
    <property type="component" value="Unassembled WGS sequence"/>
</dbReference>
<dbReference type="OrthoDB" id="6251307at2759"/>
<feature type="non-terminal residue" evidence="1">
    <location>
        <position position="315"/>
    </location>
</feature>
<sequence>SSPYSSHWGSFFSTSFGPARDFGSIDDSKEWLEEQFKISIKEDVDVRKEYMKLISKGAYLSNYAGIWSIGLDLLPLVTENKVSFFIWKDKCCELEAWFLSPTVEKPNVESKEEKEKREARIHLHNKIPINRPIRISDGMLMSIRGYIKLKAKQVFIQLENRYPFYKKLEAIRWTANWANETNPEFRLESLIFGGKWMEMEPITIVNENMGPWSFSRGSNFLMEIQFWSTYITFTLNCIWTMDFTFGRNVYFAFEDIYLLTIEGSNDIELVENIQLLPPDFGTNEQNWKIELRTGDGIMVRGNVKKNVLNLNNFMG</sequence>
<organism evidence="1 2">
    <name type="scientific">Meloidogyne graminicola</name>
    <dbReference type="NCBI Taxonomy" id="189291"/>
    <lineage>
        <taxon>Eukaryota</taxon>
        <taxon>Metazoa</taxon>
        <taxon>Ecdysozoa</taxon>
        <taxon>Nematoda</taxon>
        <taxon>Chromadorea</taxon>
        <taxon>Rhabditida</taxon>
        <taxon>Tylenchina</taxon>
        <taxon>Tylenchomorpha</taxon>
        <taxon>Tylenchoidea</taxon>
        <taxon>Meloidogynidae</taxon>
        <taxon>Meloidogyninae</taxon>
        <taxon>Meloidogyne</taxon>
    </lineage>
</organism>
<dbReference type="AlphaFoldDB" id="A0A8S9ZHY8"/>
<dbReference type="EMBL" id="JABEBT010000091">
    <property type="protein sequence ID" value="KAF7632852.1"/>
    <property type="molecule type" value="Genomic_DNA"/>
</dbReference>
<proteinExistence type="predicted"/>
<dbReference type="EMBL" id="JABEBT010000091">
    <property type="protein sequence ID" value="KAF7632851.1"/>
    <property type="molecule type" value="Genomic_DNA"/>
</dbReference>
<keyword evidence="2" id="KW-1185">Reference proteome</keyword>
<evidence type="ECO:0000313" key="2">
    <source>
        <dbReference type="Proteomes" id="UP000605970"/>
    </source>
</evidence>
<name>A0A8S9ZHY8_9BILA</name>
<accession>A0A8S9ZHY8</accession>
<gene>
    <name evidence="1" type="ORF">Mgra_00007710</name>
</gene>